<organism evidence="1 2">
    <name type="scientific">Blastococcus saxobsidens (strain DD2)</name>
    <dbReference type="NCBI Taxonomy" id="1146883"/>
    <lineage>
        <taxon>Bacteria</taxon>
        <taxon>Bacillati</taxon>
        <taxon>Actinomycetota</taxon>
        <taxon>Actinomycetes</taxon>
        <taxon>Geodermatophilales</taxon>
        <taxon>Geodermatophilaceae</taxon>
        <taxon>Blastococcus</taxon>
    </lineage>
</organism>
<dbReference type="RefSeq" id="WP_014374562.1">
    <property type="nucleotide sequence ID" value="NC_016943.1"/>
</dbReference>
<sequence length="104" mass="11322">MFGRPDDVAAWALSTERLLFGARRFLGSDEEPGSGKALLVRSTVDSVAAPRAVHLHPVKSDNDWREYDDERIAVEAGFGIDAATARAMVDTLRARGDRLSLPSP</sequence>
<dbReference type="HOGENOM" id="CLU_2244739_0_0_11"/>
<evidence type="ECO:0000313" key="2">
    <source>
        <dbReference type="Proteomes" id="UP000007517"/>
    </source>
</evidence>
<dbReference type="EMBL" id="FO117623">
    <property type="protein sequence ID" value="CCG01650.1"/>
    <property type="molecule type" value="Genomic_DNA"/>
</dbReference>
<reference evidence="2" key="2">
    <citation type="submission" date="2012-02" db="EMBL/GenBank/DDBJ databases">
        <title>Complete genome sequence of Blastococcus saxobsidens strain DD2.</title>
        <authorList>
            <person name="Genoscope."/>
        </authorList>
    </citation>
    <scope>NUCLEOTIDE SEQUENCE [LARGE SCALE GENOMIC DNA]</scope>
    <source>
        <strain evidence="2">DD2</strain>
    </source>
</reference>
<accession>H6RRK7</accession>
<reference evidence="1 2" key="1">
    <citation type="journal article" date="2012" name="J. Bacteriol.">
        <title>Genome Sequence of Blastococcus saxobsidens DD2, a Stone-Inhabiting Bacterium.</title>
        <authorList>
            <person name="Chouaia B."/>
            <person name="Crotti E."/>
            <person name="Brusetti L."/>
            <person name="Daffonchio D."/>
            <person name="Essoussi I."/>
            <person name="Nouioui I."/>
            <person name="Sbissi I."/>
            <person name="Ghodhbane-Gtari F."/>
            <person name="Gtari M."/>
            <person name="Vacherie B."/>
            <person name="Barbe V."/>
            <person name="Medigue C."/>
            <person name="Gury J."/>
            <person name="Pujic P."/>
            <person name="Normand P."/>
        </authorList>
    </citation>
    <scope>NUCLEOTIDE SEQUENCE [LARGE SCALE GENOMIC DNA]</scope>
    <source>
        <strain evidence="1 2">DD2</strain>
    </source>
</reference>
<proteinExistence type="predicted"/>
<evidence type="ECO:0000313" key="1">
    <source>
        <dbReference type="EMBL" id="CCG01650.1"/>
    </source>
</evidence>
<dbReference type="Proteomes" id="UP000007517">
    <property type="component" value="Chromosome"/>
</dbReference>
<dbReference type="KEGG" id="bsd:BLASA_0695"/>
<dbReference type="OrthoDB" id="5638018at2"/>
<gene>
    <name evidence="1" type="ordered locus">BLASA_0695</name>
</gene>
<name>H6RRK7_BLASD</name>
<protein>
    <submittedName>
        <fullName evidence="1">Uncharacterized protein</fullName>
    </submittedName>
</protein>
<keyword evidence="2" id="KW-1185">Reference proteome</keyword>
<dbReference type="AlphaFoldDB" id="H6RRK7"/>